<evidence type="ECO:0000313" key="1">
    <source>
        <dbReference type="EMBL" id="KAJ8683447.1"/>
    </source>
</evidence>
<dbReference type="EMBL" id="CM056741">
    <property type="protein sequence ID" value="KAJ8683447.1"/>
    <property type="molecule type" value="Genomic_DNA"/>
</dbReference>
<sequence>MLAESTTIHWHGVKQEGTPYMDGVPYVSQCPIQPGQTFRYTFKASDSGTFFWHSHIGSQRTDGLYGCLVVHPSLENDVHRDLYNVDDHHMVISDWIHLDANSGIVKEYYDRTGNFPNTLIVNGKGRLQPFMRNNKAFYTPTEVFAVDRGYKYRFRLINAGADDCPIRLSFDQHTMLVLSLDGKDIQPIIVDAIDIWPGERVDFVIDANKRPDTYWVRLRGFGLCSPTNTSTGAFQVARLWYRNTVLRDPSSPIGYNIPASTNKTRILNPFQRGTESSPFTNISLPLVTSMEVNDESLAPIPDQQIYISFDSEQIDNYDFQRKNLYGYNQTSSNRSIGTMQLNHITLKLPTVPLMSQWSQIDPNTICNSTNIPRGQCARESCACTHVLQVRLNSVVELVLIDEGKSVVVNHPLHLHGHFFRVIATENLRGVTTAERVQQLDQQGRIKRRLDRAPIKDTIKAPGGGYTIVRFYANNPGYWFFHCHFEQHANTGMALVFKVGEHEDFPPTPQGFPTCGNYEPPIQA</sequence>
<comment type="caution">
    <text evidence="1">The sequence shown here is derived from an EMBL/GenBank/DDBJ whole genome shotgun (WGS) entry which is preliminary data.</text>
</comment>
<organism evidence="1 2">
    <name type="scientific">Eretmocerus hayati</name>
    <dbReference type="NCBI Taxonomy" id="131215"/>
    <lineage>
        <taxon>Eukaryota</taxon>
        <taxon>Metazoa</taxon>
        <taxon>Ecdysozoa</taxon>
        <taxon>Arthropoda</taxon>
        <taxon>Hexapoda</taxon>
        <taxon>Insecta</taxon>
        <taxon>Pterygota</taxon>
        <taxon>Neoptera</taxon>
        <taxon>Endopterygota</taxon>
        <taxon>Hymenoptera</taxon>
        <taxon>Apocrita</taxon>
        <taxon>Proctotrupomorpha</taxon>
        <taxon>Chalcidoidea</taxon>
        <taxon>Aphelinidae</taxon>
        <taxon>Aphelininae</taxon>
        <taxon>Eretmocerus</taxon>
    </lineage>
</organism>
<dbReference type="Proteomes" id="UP001239111">
    <property type="component" value="Chromosome 1"/>
</dbReference>
<name>A0ACC2PJ18_9HYME</name>
<gene>
    <name evidence="1" type="ORF">QAD02_019239</name>
</gene>
<keyword evidence="2" id="KW-1185">Reference proteome</keyword>
<accession>A0ACC2PJ18</accession>
<evidence type="ECO:0000313" key="2">
    <source>
        <dbReference type="Proteomes" id="UP001239111"/>
    </source>
</evidence>
<protein>
    <submittedName>
        <fullName evidence="1">Uncharacterized protein</fullName>
    </submittedName>
</protein>
<proteinExistence type="predicted"/>
<reference evidence="1" key="1">
    <citation type="submission" date="2023-04" db="EMBL/GenBank/DDBJ databases">
        <title>A chromosome-level genome assembly of the parasitoid wasp Eretmocerus hayati.</title>
        <authorList>
            <person name="Zhong Y."/>
            <person name="Liu S."/>
            <person name="Liu Y."/>
        </authorList>
    </citation>
    <scope>NUCLEOTIDE SEQUENCE</scope>
    <source>
        <strain evidence="1">ZJU_SS_LIU_2023</strain>
    </source>
</reference>